<keyword evidence="3" id="KW-0238">DNA-binding</keyword>
<dbReference type="Pfam" id="PF16421">
    <property type="entry name" value="E2F_CC-MB"/>
    <property type="match status" value="1"/>
</dbReference>
<dbReference type="Ensembl" id="ENSUAMT00000019671.1">
    <property type="protein sequence ID" value="ENSUAMP00000017577.1"/>
    <property type="gene ID" value="ENSUAMG00000013941.1"/>
</dbReference>
<dbReference type="PANTHER" id="PTHR12081:SF19">
    <property type="entry name" value="TRANSCRIPTION FACTOR E2F6"/>
    <property type="match status" value="1"/>
</dbReference>
<dbReference type="PANTHER" id="PTHR12081">
    <property type="entry name" value="TRANSCRIPTION FACTOR E2F"/>
    <property type="match status" value="1"/>
</dbReference>
<dbReference type="InterPro" id="IPR032198">
    <property type="entry name" value="E2F_CC-MB"/>
</dbReference>
<dbReference type="GeneTree" id="ENSGT00940000155734"/>
<dbReference type="Proteomes" id="UP000291022">
    <property type="component" value="Unassembled WGS sequence"/>
</dbReference>
<dbReference type="Gene3D" id="6.10.250.540">
    <property type="match status" value="1"/>
</dbReference>
<dbReference type="STRING" id="9643.ENSUAMP00000017577"/>
<dbReference type="InterPro" id="IPR037241">
    <property type="entry name" value="E2F-DP_heterodim"/>
</dbReference>
<evidence type="ECO:0000313" key="8">
    <source>
        <dbReference type="Proteomes" id="UP000291022"/>
    </source>
</evidence>
<evidence type="ECO:0000256" key="3">
    <source>
        <dbReference type="ARBA" id="ARBA00023125"/>
    </source>
</evidence>
<reference evidence="8" key="1">
    <citation type="submission" date="2016-06" db="EMBL/GenBank/DDBJ databases">
        <title>De novo assembly and RNA-Seq shows season-dependent expression and editing in black bear kidneys.</title>
        <authorList>
            <person name="Korstanje R."/>
            <person name="Srivastava A."/>
            <person name="Sarsani V.K."/>
            <person name="Sheehan S.M."/>
            <person name="Seger R.L."/>
            <person name="Barter M.E."/>
            <person name="Lindqvist C."/>
            <person name="Brody L.C."/>
            <person name="Mullikin J.C."/>
        </authorList>
    </citation>
    <scope>NUCLEOTIDE SEQUENCE [LARGE SCALE GENOMIC DNA]</scope>
</reference>
<dbReference type="AlphaFoldDB" id="A0A452RFK1"/>
<evidence type="ECO:0000256" key="1">
    <source>
        <dbReference type="ARBA" id="ARBA00010940"/>
    </source>
</evidence>
<keyword evidence="8" id="KW-1185">Reference proteome</keyword>
<reference evidence="7" key="2">
    <citation type="submission" date="2025-08" db="UniProtKB">
        <authorList>
            <consortium name="Ensembl"/>
        </authorList>
    </citation>
    <scope>IDENTIFICATION</scope>
</reference>
<dbReference type="CDD" id="cd14660">
    <property type="entry name" value="E2F_DD"/>
    <property type="match status" value="1"/>
</dbReference>
<dbReference type="GO" id="GO:0000978">
    <property type="term" value="F:RNA polymerase II cis-regulatory region sequence-specific DNA binding"/>
    <property type="evidence" value="ECO:0007669"/>
    <property type="project" value="InterPro"/>
</dbReference>
<dbReference type="SUPFAM" id="SSF144074">
    <property type="entry name" value="E2F-DP heterodimerization region"/>
    <property type="match status" value="1"/>
</dbReference>
<dbReference type="GO" id="GO:0046983">
    <property type="term" value="F:protein dimerization activity"/>
    <property type="evidence" value="ECO:0007669"/>
    <property type="project" value="InterPro"/>
</dbReference>
<dbReference type="InterPro" id="IPR015633">
    <property type="entry name" value="E2F"/>
</dbReference>
<feature type="domain" description="E2F transcription factor CC-MB" evidence="6">
    <location>
        <begin position="1"/>
        <end position="85"/>
    </location>
</feature>
<keyword evidence="2" id="KW-0805">Transcription regulation</keyword>
<feature type="compositionally biased region" description="Basic and acidic residues" evidence="5">
    <location>
        <begin position="106"/>
        <end position="116"/>
    </location>
</feature>
<proteinExistence type="inferred from homology"/>
<name>A0A452RFK1_URSAM</name>
<organism evidence="7 8">
    <name type="scientific">Ursus americanus</name>
    <name type="common">American black bear</name>
    <name type="synonym">Euarctos americanus</name>
    <dbReference type="NCBI Taxonomy" id="9643"/>
    <lineage>
        <taxon>Eukaryota</taxon>
        <taxon>Metazoa</taxon>
        <taxon>Chordata</taxon>
        <taxon>Craniata</taxon>
        <taxon>Vertebrata</taxon>
        <taxon>Euteleostomi</taxon>
        <taxon>Mammalia</taxon>
        <taxon>Eutheria</taxon>
        <taxon>Laurasiatheria</taxon>
        <taxon>Carnivora</taxon>
        <taxon>Caniformia</taxon>
        <taxon>Ursidae</taxon>
        <taxon>Ursus</taxon>
    </lineage>
</organism>
<comment type="similarity">
    <text evidence="1">Belongs to the E2F/DP family.</text>
</comment>
<dbReference type="GO" id="GO:0000981">
    <property type="term" value="F:DNA-binding transcription factor activity, RNA polymerase II-specific"/>
    <property type="evidence" value="ECO:0007669"/>
    <property type="project" value="TreeGrafter"/>
</dbReference>
<dbReference type="GO" id="GO:0090575">
    <property type="term" value="C:RNA polymerase II transcription regulator complex"/>
    <property type="evidence" value="ECO:0007669"/>
    <property type="project" value="TreeGrafter"/>
</dbReference>
<accession>A0A452RFK1</accession>
<evidence type="ECO:0000256" key="4">
    <source>
        <dbReference type="ARBA" id="ARBA00023163"/>
    </source>
</evidence>
<evidence type="ECO:0000259" key="6">
    <source>
        <dbReference type="Pfam" id="PF16421"/>
    </source>
</evidence>
<keyword evidence="4" id="KW-0804">Transcription</keyword>
<feature type="region of interest" description="Disordered" evidence="5">
    <location>
        <begin position="92"/>
        <end position="116"/>
    </location>
</feature>
<protein>
    <recommendedName>
        <fullName evidence="6">E2F transcription factor CC-MB domain-containing protein</fullName>
    </recommendedName>
</protein>
<evidence type="ECO:0000313" key="7">
    <source>
        <dbReference type="Ensembl" id="ENSUAMP00000017577.1"/>
    </source>
</evidence>
<sequence length="139" mass="15738">MEDALDELIKDCAQQLFELTDDKENERLAYVTYQDIHSIQAFHEQIVIAVKAPAETRLDVPAPREDSITVHIRSTRGPIDVYLCEVEQGHSSSKAADGAGTSSKNKHPEHADKGNRTESVRRKFKILMVFDIYVVLLWS</sequence>
<reference evidence="7" key="3">
    <citation type="submission" date="2025-09" db="UniProtKB">
        <authorList>
            <consortium name="Ensembl"/>
        </authorList>
    </citation>
    <scope>IDENTIFICATION</scope>
</reference>
<evidence type="ECO:0000256" key="5">
    <source>
        <dbReference type="SAM" id="MobiDB-lite"/>
    </source>
</evidence>
<evidence type="ECO:0000256" key="2">
    <source>
        <dbReference type="ARBA" id="ARBA00023015"/>
    </source>
</evidence>